<dbReference type="EMBL" id="REGN01001569">
    <property type="protein sequence ID" value="RNA33854.1"/>
    <property type="molecule type" value="Genomic_DNA"/>
</dbReference>
<reference evidence="1 2" key="1">
    <citation type="journal article" date="2018" name="Sci. Rep.">
        <title>Genomic signatures of local adaptation to the degree of environmental predictability in rotifers.</title>
        <authorList>
            <person name="Franch-Gras L."/>
            <person name="Hahn C."/>
            <person name="Garcia-Roger E.M."/>
            <person name="Carmona M.J."/>
            <person name="Serra M."/>
            <person name="Gomez A."/>
        </authorList>
    </citation>
    <scope>NUCLEOTIDE SEQUENCE [LARGE SCALE GENOMIC DNA]</scope>
    <source>
        <strain evidence="1">HYR1</strain>
    </source>
</reference>
<dbReference type="AlphaFoldDB" id="A0A3M7SDF4"/>
<comment type="caution">
    <text evidence="1">The sequence shown here is derived from an EMBL/GenBank/DDBJ whole genome shotgun (WGS) entry which is preliminary data.</text>
</comment>
<proteinExistence type="predicted"/>
<organism evidence="1 2">
    <name type="scientific">Brachionus plicatilis</name>
    <name type="common">Marine rotifer</name>
    <name type="synonym">Brachionus muelleri</name>
    <dbReference type="NCBI Taxonomy" id="10195"/>
    <lineage>
        <taxon>Eukaryota</taxon>
        <taxon>Metazoa</taxon>
        <taxon>Spiralia</taxon>
        <taxon>Gnathifera</taxon>
        <taxon>Rotifera</taxon>
        <taxon>Eurotatoria</taxon>
        <taxon>Monogononta</taxon>
        <taxon>Pseudotrocha</taxon>
        <taxon>Ploima</taxon>
        <taxon>Brachionidae</taxon>
        <taxon>Brachionus</taxon>
    </lineage>
</organism>
<name>A0A3M7SDF4_BRAPC</name>
<keyword evidence="2" id="KW-1185">Reference proteome</keyword>
<evidence type="ECO:0000313" key="1">
    <source>
        <dbReference type="EMBL" id="RNA33854.1"/>
    </source>
</evidence>
<gene>
    <name evidence="1" type="ORF">BpHYR1_028821</name>
</gene>
<dbReference type="Proteomes" id="UP000276133">
    <property type="component" value="Unassembled WGS sequence"/>
</dbReference>
<accession>A0A3M7SDF4</accession>
<evidence type="ECO:0000313" key="2">
    <source>
        <dbReference type="Proteomes" id="UP000276133"/>
    </source>
</evidence>
<protein>
    <submittedName>
        <fullName evidence="1">Uncharacterized protein</fullName>
    </submittedName>
</protein>
<sequence length="81" mass="9559">MRKIMFRYNKRLSYLRLVNELGCMREKPGLKNLSKDNVIPSSSTIYNPDVIPSDFNQCINKLSFEKTIFLKKSWYCVECDS</sequence>